<reference evidence="1" key="2">
    <citation type="submission" date="2022-06" db="UniProtKB">
        <authorList>
            <consortium name="EnsemblMetazoa"/>
        </authorList>
    </citation>
    <scope>IDENTIFICATION</scope>
    <source>
        <strain evidence="1">PS312</strain>
    </source>
</reference>
<accession>A0A2A6B5C7</accession>
<reference evidence="2" key="1">
    <citation type="journal article" date="2008" name="Nat. Genet.">
        <title>The Pristionchus pacificus genome provides a unique perspective on nematode lifestyle and parasitism.</title>
        <authorList>
            <person name="Dieterich C."/>
            <person name="Clifton S.W."/>
            <person name="Schuster L.N."/>
            <person name="Chinwalla A."/>
            <person name="Delehaunty K."/>
            <person name="Dinkelacker I."/>
            <person name="Fulton L."/>
            <person name="Fulton R."/>
            <person name="Godfrey J."/>
            <person name="Minx P."/>
            <person name="Mitreva M."/>
            <person name="Roeseler W."/>
            <person name="Tian H."/>
            <person name="Witte H."/>
            <person name="Yang S.P."/>
            <person name="Wilson R.K."/>
            <person name="Sommer R.J."/>
        </authorList>
    </citation>
    <scope>NUCLEOTIDE SEQUENCE [LARGE SCALE GENOMIC DNA]</scope>
    <source>
        <strain evidence="2">PS312</strain>
    </source>
</reference>
<dbReference type="AlphaFoldDB" id="A0A2A6B5C7"/>
<evidence type="ECO:0000313" key="1">
    <source>
        <dbReference type="EnsemblMetazoa" id="PPA38146.1"/>
    </source>
</evidence>
<name>A0A2A6B5C7_PRIPA</name>
<dbReference type="OrthoDB" id="10683736at2759"/>
<dbReference type="EnsemblMetazoa" id="PPA38146.1">
    <property type="protein sequence ID" value="PPA38146.1"/>
    <property type="gene ID" value="WBGene00276515"/>
</dbReference>
<dbReference type="Proteomes" id="UP000005239">
    <property type="component" value="Unassembled WGS sequence"/>
</dbReference>
<keyword evidence="2" id="KW-1185">Reference proteome</keyword>
<organism evidence="1 2">
    <name type="scientific">Pristionchus pacificus</name>
    <name type="common">Parasitic nematode worm</name>
    <dbReference type="NCBI Taxonomy" id="54126"/>
    <lineage>
        <taxon>Eukaryota</taxon>
        <taxon>Metazoa</taxon>
        <taxon>Ecdysozoa</taxon>
        <taxon>Nematoda</taxon>
        <taxon>Chromadorea</taxon>
        <taxon>Rhabditida</taxon>
        <taxon>Rhabditina</taxon>
        <taxon>Diplogasteromorpha</taxon>
        <taxon>Diplogasteroidea</taxon>
        <taxon>Neodiplogasteridae</taxon>
        <taxon>Pristionchus</taxon>
    </lineage>
</organism>
<protein>
    <submittedName>
        <fullName evidence="1">Uncharacterized protein</fullName>
    </submittedName>
</protein>
<proteinExistence type="predicted"/>
<gene>
    <name evidence="1" type="primary">WBGene00276515</name>
</gene>
<evidence type="ECO:0000313" key="2">
    <source>
        <dbReference type="Proteomes" id="UP000005239"/>
    </source>
</evidence>
<accession>A0A8R1UU11</accession>
<sequence>MYNQFTSTRAIYSFGVVLDGEVLSANHAVSLEPLAAELLGGSIGGVGPLDGHTIVANASQETAMRAFSLGSSTPAAGSTPSLFMLVVLKAHPMRRAEELVTCNGVLIVVGDIEDDLGAGLGGDISGRNGLGHVDDLESDNEHDGLKSLVCESKLDPSKFPSCEQAWGNLDFAWIQLGNLLVSNLERVTKRPRTVRPCRAGHIQNTVLLGTVDCQSHSSPKAAWCDRRDGARTTWIQVGFLLRSKLGSRGRGTVLGSKLETHFYLDPSWGSTPEMTEITQKFDYSSFLDIH</sequence>